<keyword evidence="2" id="KW-1185">Reference proteome</keyword>
<accession>A0AA39WSI0</accession>
<dbReference type="EMBL" id="JAULSU010000004">
    <property type="protein sequence ID" value="KAK0620778.1"/>
    <property type="molecule type" value="Genomic_DNA"/>
</dbReference>
<evidence type="ECO:0000313" key="1">
    <source>
        <dbReference type="EMBL" id="KAK0620778.1"/>
    </source>
</evidence>
<reference evidence="1" key="1">
    <citation type="submission" date="2023-06" db="EMBL/GenBank/DDBJ databases">
        <title>Genome-scale phylogeny and comparative genomics of the fungal order Sordariales.</title>
        <authorList>
            <consortium name="Lawrence Berkeley National Laboratory"/>
            <person name="Hensen N."/>
            <person name="Bonometti L."/>
            <person name="Westerberg I."/>
            <person name="Brannstrom I.O."/>
            <person name="Guillou S."/>
            <person name="Cros-Aarteil S."/>
            <person name="Calhoun S."/>
            <person name="Haridas S."/>
            <person name="Kuo A."/>
            <person name="Mondo S."/>
            <person name="Pangilinan J."/>
            <person name="Riley R."/>
            <person name="Labutti K."/>
            <person name="Andreopoulos B."/>
            <person name="Lipzen A."/>
            <person name="Chen C."/>
            <person name="Yanf M."/>
            <person name="Daum C."/>
            <person name="Ng V."/>
            <person name="Clum A."/>
            <person name="Steindorff A."/>
            <person name="Ohm R."/>
            <person name="Martin F."/>
            <person name="Silar P."/>
            <person name="Natvig D."/>
            <person name="Lalanne C."/>
            <person name="Gautier V."/>
            <person name="Ament-Velasquez S.L."/>
            <person name="Kruys A."/>
            <person name="Hutchinson M.I."/>
            <person name="Powell A.J."/>
            <person name="Barry K."/>
            <person name="Miller A.N."/>
            <person name="Grigoriev I.V."/>
            <person name="Debuchy R."/>
            <person name="Gladieux P."/>
            <person name="Thoren M.H."/>
            <person name="Johannesson H."/>
        </authorList>
    </citation>
    <scope>NUCLEOTIDE SEQUENCE</scope>
    <source>
        <strain evidence="1">CBS 606.72</strain>
    </source>
</reference>
<organism evidence="1 2">
    <name type="scientific">Immersiella caudata</name>
    <dbReference type="NCBI Taxonomy" id="314043"/>
    <lineage>
        <taxon>Eukaryota</taxon>
        <taxon>Fungi</taxon>
        <taxon>Dikarya</taxon>
        <taxon>Ascomycota</taxon>
        <taxon>Pezizomycotina</taxon>
        <taxon>Sordariomycetes</taxon>
        <taxon>Sordariomycetidae</taxon>
        <taxon>Sordariales</taxon>
        <taxon>Lasiosphaeriaceae</taxon>
        <taxon>Immersiella</taxon>
    </lineage>
</organism>
<protein>
    <submittedName>
        <fullName evidence="1">Uncharacterized protein</fullName>
    </submittedName>
</protein>
<proteinExistence type="predicted"/>
<evidence type="ECO:0000313" key="2">
    <source>
        <dbReference type="Proteomes" id="UP001175000"/>
    </source>
</evidence>
<sequence>MELQTALRRITEQEDYIFTLSNRLLAAEKECKEIERSISQAAEHRQDLAVQETLRYECSVLRDQNIKMTSQRQVISLAAKGSLGPTGRNIREDFELILAGLKDACSSLDIIIPAAASDAKNVSREATAELWSQRLTGSNLYELGSRVSMDEISGVQFMSALAAVAIAELVFESDFPDFLARESPLLDQYREHILQKAGPQTLADLDLLAYHSILSDAEEDDDSYFHSHLLANTARSLSSKMVHAIASLISSGTEPPHNSATSDTFVEPILQALKLKANLTLTRKRYAVVFPQPGDAFDPTTMIPDGESQRQMPPPGQFAVNSKAKTVQSRVKLCLFPGLRVYAKRDEEEDEGWSFRGKQSGVGANVRSCLVRCNNFEKNPGRGHGFEEVRELEDIGDVYEVEGRARASMTGYVPLVRAVVLA</sequence>
<dbReference type="AlphaFoldDB" id="A0AA39WSI0"/>
<dbReference type="Proteomes" id="UP001175000">
    <property type="component" value="Unassembled WGS sequence"/>
</dbReference>
<gene>
    <name evidence="1" type="ORF">B0T14DRAFT_497239</name>
</gene>
<comment type="caution">
    <text evidence="1">The sequence shown here is derived from an EMBL/GenBank/DDBJ whole genome shotgun (WGS) entry which is preliminary data.</text>
</comment>
<name>A0AA39WSI0_9PEZI</name>